<comment type="subcellular location">
    <subcellularLocation>
        <location evidence="1">Cell envelope</location>
    </subcellularLocation>
</comment>
<evidence type="ECO:0000256" key="1">
    <source>
        <dbReference type="ARBA" id="ARBA00004196"/>
    </source>
</evidence>
<dbReference type="EMBL" id="JRFJ01000005">
    <property type="protein sequence ID" value="KHJ53486.1"/>
    <property type="molecule type" value="Genomic_DNA"/>
</dbReference>
<gene>
    <name evidence="3" type="ORF">LA66_16160</name>
</gene>
<comment type="caution">
    <text evidence="3">The sequence shown here is derived from an EMBL/GenBank/DDBJ whole genome shotgun (WGS) entry which is preliminary data.</text>
</comment>
<name>A0A0B1Q242_9HYPH</name>
<dbReference type="InterPro" id="IPR012480">
    <property type="entry name" value="Hepar_II_III_C"/>
</dbReference>
<proteinExistence type="predicted"/>
<dbReference type="OrthoDB" id="9787373at2"/>
<reference evidence="3 4" key="1">
    <citation type="submission" date="2014-09" db="EMBL/GenBank/DDBJ databases">
        <title>Isolation and characterization of Aurantimonas altamirensis ON-56566 from clinical sample following a dog bite.</title>
        <authorList>
            <person name="Eshaghi A."/>
            <person name="Li A."/>
            <person name="Shahinas D."/>
            <person name="Bahn P."/>
            <person name="Kus J.V."/>
            <person name="Patel S.N."/>
        </authorList>
    </citation>
    <scope>NUCLEOTIDE SEQUENCE [LARGE SCALE GENOMIC DNA]</scope>
    <source>
        <strain evidence="3 4">ON-56566</strain>
    </source>
</reference>
<evidence type="ECO:0000313" key="3">
    <source>
        <dbReference type="EMBL" id="KHJ53486.1"/>
    </source>
</evidence>
<dbReference type="GO" id="GO:0030313">
    <property type="term" value="C:cell envelope"/>
    <property type="evidence" value="ECO:0007669"/>
    <property type="project" value="UniProtKB-SubCell"/>
</dbReference>
<evidence type="ECO:0000259" key="2">
    <source>
        <dbReference type="Pfam" id="PF07940"/>
    </source>
</evidence>
<organism evidence="3 4">
    <name type="scientific">Aureimonas altamirensis</name>
    <dbReference type="NCBI Taxonomy" id="370622"/>
    <lineage>
        <taxon>Bacteria</taxon>
        <taxon>Pseudomonadati</taxon>
        <taxon>Pseudomonadota</taxon>
        <taxon>Alphaproteobacteria</taxon>
        <taxon>Hyphomicrobiales</taxon>
        <taxon>Aurantimonadaceae</taxon>
        <taxon>Aureimonas</taxon>
    </lineage>
</organism>
<dbReference type="Gene3D" id="2.70.98.70">
    <property type="match status" value="1"/>
</dbReference>
<dbReference type="Pfam" id="PF07940">
    <property type="entry name" value="Hepar_II_III_C"/>
    <property type="match status" value="1"/>
</dbReference>
<evidence type="ECO:0000313" key="4">
    <source>
        <dbReference type="Proteomes" id="UP000030826"/>
    </source>
</evidence>
<accession>A0A0B1Q242</accession>
<feature type="domain" description="Heparinase II/III-like C-terminal" evidence="2">
    <location>
        <begin position="311"/>
        <end position="549"/>
    </location>
</feature>
<dbReference type="Proteomes" id="UP000030826">
    <property type="component" value="Unassembled WGS sequence"/>
</dbReference>
<dbReference type="GO" id="GO:0016829">
    <property type="term" value="F:lyase activity"/>
    <property type="evidence" value="ECO:0007669"/>
    <property type="project" value="InterPro"/>
</dbReference>
<dbReference type="InterPro" id="IPR008929">
    <property type="entry name" value="Chondroitin_lyas"/>
</dbReference>
<sequence length="562" mass="62547">MAAELVDDPRLAGLALREAWRRARRVARAPWLSILPGMGPDRILAVPREFRHGDMATAETIYAGDFHLAGHRVEITDTSPFERRDAPLAWQAELYGFSWLRHLSEMQDALAAENARALVDDFMGLPRRRRSPVCTAPEVMARRVISFLTHCPIVMAQGKDEFRGRFLDLIAAEARYLRRIAPEVTDGMPRLMVRIALAYAALCIHAHAHQMKTAAQNVSDELDRQIFPDGGHVSRNPETIVEILSLLLPLRQLFSQRQQPVPRSLLAAIDRMLPALRFFRHADGALALFNGATSGSQALMLALLRFDETLGEPVSHMRQTGYHRLAQGNCTLVADTGVAPEGALSVDAHAGTLAFEFSSGARRLIVNCGAPPKAEAAWRRLARSTAAHSTLTVADHSSSRFARSRLIDRFLGSPLVSGPTKVVAERQEKADGLHLSMAHDGYRANFGLVHERDLFLSRDGRLVEGWDRLFRSNRPARGRAGNAVAETHVRFHLHPDVEAEIAGSGIRLFAGGEVWWFFADGAPALEESIFFADPRGARRTRQIVLTFGENQAELHWRLERRL</sequence>
<dbReference type="AlphaFoldDB" id="A0A0B1Q242"/>
<dbReference type="STRING" id="370622.LA66_16160"/>
<dbReference type="Gene3D" id="1.50.10.100">
    <property type="entry name" value="Chondroitin AC/alginate lyase"/>
    <property type="match status" value="1"/>
</dbReference>
<dbReference type="RefSeq" id="WP_039195262.1">
    <property type="nucleotide sequence ID" value="NZ_JRFJ01000005.1"/>
</dbReference>
<protein>
    <recommendedName>
        <fullName evidence="2">Heparinase II/III-like C-terminal domain-containing protein</fullName>
    </recommendedName>
</protein>